<proteinExistence type="predicted"/>
<gene>
    <name evidence="3" type="ORF">PHJA_002024200</name>
</gene>
<keyword evidence="1" id="KW-0175">Coiled coil</keyword>
<dbReference type="EMBL" id="BMAC01000543">
    <property type="protein sequence ID" value="GFP98803.1"/>
    <property type="molecule type" value="Genomic_DNA"/>
</dbReference>
<name>A0A830CSG1_9LAMI</name>
<dbReference type="AlphaFoldDB" id="A0A830CSG1"/>
<keyword evidence="4" id="KW-1185">Reference proteome</keyword>
<evidence type="ECO:0000313" key="3">
    <source>
        <dbReference type="EMBL" id="GFP98803.1"/>
    </source>
</evidence>
<dbReference type="PANTHER" id="PTHR35468:SF1">
    <property type="entry name" value="MYOSIN-LIKE PROTEIN"/>
    <property type="match status" value="1"/>
</dbReference>
<reference evidence="3" key="1">
    <citation type="submission" date="2020-07" db="EMBL/GenBank/DDBJ databases">
        <title>Ethylene signaling mediates host invasion by parasitic plants.</title>
        <authorList>
            <person name="Yoshida S."/>
        </authorList>
    </citation>
    <scope>NUCLEOTIDE SEQUENCE</scope>
    <source>
        <strain evidence="3">Okayama</strain>
    </source>
</reference>
<dbReference type="OrthoDB" id="1921697at2759"/>
<protein>
    <submittedName>
        <fullName evidence="3">Uncharacterized protein</fullName>
    </submittedName>
</protein>
<evidence type="ECO:0000256" key="2">
    <source>
        <dbReference type="SAM" id="MobiDB-lite"/>
    </source>
</evidence>
<sequence>MSRTKWHPTPPPPPSPKILHFPLTRRTRRNPPKPSAAAAHSHRHHHRNPSLLHFTPGENLENLFDQENEPHVPFFSSNQEDRAVERRERVECGGGSINELEKEKWMFQAEILRAECNLLRMEREFALKKLERNKVKMEKTLRSAVHTLVSGKKKIFEGKNVKGVLEKEIEDLSEKLEHLQKSSSIKEYEFPKCSNFDKKASILQHRLEKLGGLSDENCPNEFQDESSMSNDTSVFPISKIESKSTEGPILNEDNNRCSGRCKSIVRRIVEQVRADTEQWSQMQEMLGQVRCEMEQLQVSRDFWENRAHASDYEIQSLKRDVEEWREKARGYEIKANELRLELSTLQGGLRKIKTEENLGQNSNKIKMIQGPTRKQLEKKRHAFSYHKNENEHSYDEVCEFEDAKGEPNIEEKKAIRTPGKDFSSISLAKQLSNEKRMIFSRAKEKHYASEKRCMQEEELSFDRRVKLHSKRSPLRDIGNFSSS</sequence>
<comment type="caution">
    <text evidence="3">The sequence shown here is derived from an EMBL/GenBank/DDBJ whole genome shotgun (WGS) entry which is preliminary data.</text>
</comment>
<organism evidence="3 4">
    <name type="scientific">Phtheirospermum japonicum</name>
    <dbReference type="NCBI Taxonomy" id="374723"/>
    <lineage>
        <taxon>Eukaryota</taxon>
        <taxon>Viridiplantae</taxon>
        <taxon>Streptophyta</taxon>
        <taxon>Embryophyta</taxon>
        <taxon>Tracheophyta</taxon>
        <taxon>Spermatophyta</taxon>
        <taxon>Magnoliopsida</taxon>
        <taxon>eudicotyledons</taxon>
        <taxon>Gunneridae</taxon>
        <taxon>Pentapetalae</taxon>
        <taxon>asterids</taxon>
        <taxon>lamiids</taxon>
        <taxon>Lamiales</taxon>
        <taxon>Orobanchaceae</taxon>
        <taxon>Orobanchaceae incertae sedis</taxon>
        <taxon>Phtheirospermum</taxon>
    </lineage>
</organism>
<dbReference type="Proteomes" id="UP000653305">
    <property type="component" value="Unassembled WGS sequence"/>
</dbReference>
<feature type="region of interest" description="Disordered" evidence="2">
    <location>
        <begin position="1"/>
        <end position="51"/>
    </location>
</feature>
<feature type="coiled-coil region" evidence="1">
    <location>
        <begin position="97"/>
        <end position="182"/>
    </location>
</feature>
<evidence type="ECO:0000256" key="1">
    <source>
        <dbReference type="SAM" id="Coils"/>
    </source>
</evidence>
<accession>A0A830CSG1</accession>
<feature type="coiled-coil region" evidence="1">
    <location>
        <begin position="314"/>
        <end position="341"/>
    </location>
</feature>
<dbReference type="PANTHER" id="PTHR35468">
    <property type="entry name" value="MYOSIN-LIKE PROTEIN"/>
    <property type="match status" value="1"/>
</dbReference>
<evidence type="ECO:0000313" key="4">
    <source>
        <dbReference type="Proteomes" id="UP000653305"/>
    </source>
</evidence>